<proteinExistence type="predicted"/>
<dbReference type="EMBL" id="LGUB01000099">
    <property type="protein sequence ID" value="KRH94298.1"/>
    <property type="molecule type" value="Genomic_DNA"/>
</dbReference>
<dbReference type="Proteomes" id="UP000051530">
    <property type="component" value="Unassembled WGS sequence"/>
</dbReference>
<evidence type="ECO:0000313" key="3">
    <source>
        <dbReference type="Proteomes" id="UP000051530"/>
    </source>
</evidence>
<gene>
    <name evidence="2" type="ORF">M153_3060008507</name>
</gene>
<keyword evidence="3" id="KW-1185">Reference proteome</keyword>
<dbReference type="AlphaFoldDB" id="A0A0R0LYN6"/>
<dbReference type="CDD" id="cd12193">
    <property type="entry name" value="bZIP_GCN4"/>
    <property type="match status" value="1"/>
</dbReference>
<dbReference type="SMART" id="SM00338">
    <property type="entry name" value="BRLZ"/>
    <property type="match status" value="1"/>
</dbReference>
<protein>
    <recommendedName>
        <fullName evidence="1">BZIP domain-containing protein</fullName>
    </recommendedName>
</protein>
<evidence type="ECO:0000259" key="1">
    <source>
        <dbReference type="PROSITE" id="PS00036"/>
    </source>
</evidence>
<dbReference type="InterPro" id="IPR046347">
    <property type="entry name" value="bZIP_sf"/>
</dbReference>
<feature type="domain" description="BZIP" evidence="1">
    <location>
        <begin position="359"/>
        <end position="374"/>
    </location>
</feature>
<reference evidence="2 3" key="1">
    <citation type="submission" date="2015-07" db="EMBL/GenBank/DDBJ databases">
        <title>The genome of Pseudoloma neurophilia, a relevant intracellular parasite of the zebrafish.</title>
        <authorList>
            <person name="Ndikumana S."/>
            <person name="Pelin A."/>
            <person name="Sanders J."/>
            <person name="Corradi N."/>
        </authorList>
    </citation>
    <scope>NUCLEOTIDE SEQUENCE [LARGE SCALE GENOMIC DNA]</scope>
    <source>
        <strain evidence="2 3">MK1</strain>
    </source>
</reference>
<dbReference type="VEuPathDB" id="MicrosporidiaDB:M153_3060008507"/>
<accession>A0A0R0LYN6</accession>
<dbReference type="GO" id="GO:0003700">
    <property type="term" value="F:DNA-binding transcription factor activity"/>
    <property type="evidence" value="ECO:0007669"/>
    <property type="project" value="InterPro"/>
</dbReference>
<name>A0A0R0LYN6_9MICR</name>
<comment type="caution">
    <text evidence="2">The sequence shown here is derived from an EMBL/GenBank/DDBJ whole genome shotgun (WGS) entry which is preliminary data.</text>
</comment>
<organism evidence="2 3">
    <name type="scientific">Pseudoloma neurophilia</name>
    <dbReference type="NCBI Taxonomy" id="146866"/>
    <lineage>
        <taxon>Eukaryota</taxon>
        <taxon>Fungi</taxon>
        <taxon>Fungi incertae sedis</taxon>
        <taxon>Microsporidia</taxon>
        <taxon>Pseudoloma</taxon>
    </lineage>
</organism>
<dbReference type="InterPro" id="IPR004827">
    <property type="entry name" value="bZIP"/>
</dbReference>
<sequence>MMTKESFNKFIKQENNEQDLNKILFNEKCKKKEMHLSLENKKTGYKEKEIICHSDRSIPLINGYEMTYNIQKFPNYQMSNSPTGTYYHEVQNQGYGENVRYEENLKYAENVNDEYCEYMKYSQYGENDNGEYGKNVKYSNVQHEKYGGHVKYGQYGENVNDEYHNGKNVNGEYHNEEYVKYEEYHNGKNVNRENVKYEEYHNGENVNGEYPNVELGKYGQYHNSEYGEHVKYHNGEHAYLPVIPYVQSQTMLPNEINCPMINYDSGYEQNEQKIKKKCGRPKKIKDPIQEVNQQNNQISSNGSCSELIQTNINFDSSSVIPVQNHSFYNFNENKLLTSEKNQEKSDVSENLSVNDKLGRKRLQNRLAARKSRLKKAAILDEYKINELYLNKEITELKKLLYLYDRQFSDMFDHLEMNLNKIEDFLKHSVNTIFIFRSEFVKDCFKNFYNLVNNMSFDSEEQILYNESHDGQEVQRLRMDRQKLDKTRKMSREFFDQENCR</sequence>
<dbReference type="SUPFAM" id="SSF57959">
    <property type="entry name" value="Leucine zipper domain"/>
    <property type="match status" value="1"/>
</dbReference>
<evidence type="ECO:0000313" key="2">
    <source>
        <dbReference type="EMBL" id="KRH94298.1"/>
    </source>
</evidence>
<dbReference type="PROSITE" id="PS00036">
    <property type="entry name" value="BZIP_BASIC"/>
    <property type="match status" value="1"/>
</dbReference>